<dbReference type="Proteomes" id="UP000293863">
    <property type="component" value="Unassembled WGS sequence"/>
</dbReference>
<proteinExistence type="predicted"/>
<evidence type="ECO:0000313" key="1">
    <source>
        <dbReference type="EMBL" id="RZG48645.1"/>
    </source>
</evidence>
<keyword evidence="2" id="KW-1185">Reference proteome</keyword>
<evidence type="ECO:0000313" key="2">
    <source>
        <dbReference type="Proteomes" id="UP000293863"/>
    </source>
</evidence>
<dbReference type="RefSeq" id="WP_130131537.1">
    <property type="nucleotide sequence ID" value="NZ_SGSQ01000003.1"/>
</dbReference>
<accession>A0A4Q7ARS6</accession>
<reference evidence="1 2" key="1">
    <citation type="submission" date="2019-02" db="EMBL/GenBank/DDBJ databases">
        <title>The Batch Genome Submission of Acinetobacter spp. strains.</title>
        <authorList>
            <person name="Qin J."/>
            <person name="Hu Y."/>
            <person name="Ye H."/>
            <person name="Wei L."/>
            <person name="Feng Y."/>
            <person name="Zong Z."/>
        </authorList>
    </citation>
    <scope>NUCLEOTIDE SEQUENCE [LARGE SCALE GENOMIC DNA]</scope>
    <source>
        <strain evidence="1 2">WCHAW060049</strain>
    </source>
</reference>
<comment type="caution">
    <text evidence="1">The sequence shown here is derived from an EMBL/GenBank/DDBJ whole genome shotgun (WGS) entry which is preliminary data.</text>
</comment>
<protein>
    <submittedName>
        <fullName evidence="1">Uncharacterized protein</fullName>
    </submittedName>
</protein>
<organism evidence="1 2">
    <name type="scientific">Acinetobacter wuhouensis</name>
    <dbReference type="NCBI Taxonomy" id="1879050"/>
    <lineage>
        <taxon>Bacteria</taxon>
        <taxon>Pseudomonadati</taxon>
        <taxon>Pseudomonadota</taxon>
        <taxon>Gammaproteobacteria</taxon>
        <taxon>Moraxellales</taxon>
        <taxon>Moraxellaceae</taxon>
        <taxon>Acinetobacter</taxon>
    </lineage>
</organism>
<dbReference type="EMBL" id="SGSQ01000003">
    <property type="protein sequence ID" value="RZG48645.1"/>
    <property type="molecule type" value="Genomic_DNA"/>
</dbReference>
<gene>
    <name evidence="1" type="ORF">EXU28_02415</name>
</gene>
<dbReference type="AlphaFoldDB" id="A0A4Q7ARS6"/>
<name>A0A4Q7ARS6_9GAMM</name>
<sequence>MKSIPNLQDYKIELIQILSNTKDVELLKESLRKLFLEVLKNNSYMSLPEFKIVPTESLQFSVWYQDPDAITETLRIHQEKCDLYLWRCTDEKWYLDDLYNNASEITEQILARIPIFHKIPENPKEVKALLESGLMDFKPEIFPIFSKNKPNDLNEVLTWDDRFLLVGTKVENLKIYSLTEWDMLIEREDFYKKVGQL</sequence>